<dbReference type="EMBL" id="WTYV01000003">
    <property type="protein sequence ID" value="MXO71881.1"/>
    <property type="molecule type" value="Genomic_DNA"/>
</dbReference>
<proteinExistence type="predicted"/>
<organism evidence="2 3">
    <name type="scientific">Alteraurantiacibacter buctensis</name>
    <dbReference type="NCBI Taxonomy" id="1503981"/>
    <lineage>
        <taxon>Bacteria</taxon>
        <taxon>Pseudomonadati</taxon>
        <taxon>Pseudomonadota</taxon>
        <taxon>Alphaproteobacteria</taxon>
        <taxon>Sphingomonadales</taxon>
        <taxon>Erythrobacteraceae</taxon>
        <taxon>Alteraurantiacibacter</taxon>
    </lineage>
</organism>
<dbReference type="RefSeq" id="WP_160771817.1">
    <property type="nucleotide sequence ID" value="NZ_WTYV01000003.1"/>
</dbReference>
<sequence>MTSRALASAWALAIGVLMVAAAALAASAFSIPPVFGGAQIAVIGSSQSKYAFAKHAGRDTEDGTSSSLLGDGRSHFRIGLPAISEAEAVALVEQAAAERAELILLEVWPFIYELPSLHAARRCDQPARRLRVWLKERQHQQTDVVARLIGRATSTDDGGEPPDIDRRTPEHFAATARSYGLVMRGPCDMDRLARAVRGAQSGGSRIILVAPPRSTTAERLLGADQVQALDNAARDLARRLAVPLFAPEGPWPDDLFISIGHLSGSGRAQLQSRLRDWSDRRP</sequence>
<dbReference type="AlphaFoldDB" id="A0A844YYM0"/>
<dbReference type="Proteomes" id="UP000466966">
    <property type="component" value="Unassembled WGS sequence"/>
</dbReference>
<gene>
    <name evidence="2" type="ORF">GRI99_09565</name>
</gene>
<evidence type="ECO:0000313" key="3">
    <source>
        <dbReference type="Proteomes" id="UP000466966"/>
    </source>
</evidence>
<feature type="chain" id="PRO_5032566663" description="SGNH/GDSL hydrolase family protein" evidence="1">
    <location>
        <begin position="26"/>
        <end position="282"/>
    </location>
</feature>
<dbReference type="OrthoDB" id="9904507at2"/>
<protein>
    <recommendedName>
        <fullName evidence="4">SGNH/GDSL hydrolase family protein</fullName>
    </recommendedName>
</protein>
<accession>A0A844YYM0</accession>
<comment type="caution">
    <text evidence="2">The sequence shown here is derived from an EMBL/GenBank/DDBJ whole genome shotgun (WGS) entry which is preliminary data.</text>
</comment>
<keyword evidence="1" id="KW-0732">Signal</keyword>
<evidence type="ECO:0000256" key="1">
    <source>
        <dbReference type="SAM" id="SignalP"/>
    </source>
</evidence>
<evidence type="ECO:0008006" key="4">
    <source>
        <dbReference type="Google" id="ProtNLM"/>
    </source>
</evidence>
<name>A0A844YYM0_9SPHN</name>
<feature type="signal peptide" evidence="1">
    <location>
        <begin position="1"/>
        <end position="25"/>
    </location>
</feature>
<reference evidence="2 3" key="1">
    <citation type="submission" date="2019-12" db="EMBL/GenBank/DDBJ databases">
        <title>Genomic-based taxomic classification of the family Erythrobacteraceae.</title>
        <authorList>
            <person name="Xu L."/>
        </authorList>
    </citation>
    <scope>NUCLEOTIDE SEQUENCE [LARGE SCALE GENOMIC DNA]</scope>
    <source>
        <strain evidence="2 3">M0322</strain>
    </source>
</reference>
<evidence type="ECO:0000313" key="2">
    <source>
        <dbReference type="EMBL" id="MXO71881.1"/>
    </source>
</evidence>
<keyword evidence="3" id="KW-1185">Reference proteome</keyword>